<sequence length="83" mass="8837">MGPPSAVTTSFTLTELESNVVQLPIPLLPPVVLVISKEVIGSFTGSVTDVGGSLTLLFFSLLLLQALKINITLNNPITDRFIN</sequence>
<dbReference type="Proteomes" id="UP000037848">
    <property type="component" value="Unassembled WGS sequence"/>
</dbReference>
<accession>A0A0N1EMS9</accession>
<protein>
    <submittedName>
        <fullName evidence="2">Uncharacterized protein</fullName>
    </submittedName>
</protein>
<keyword evidence="1" id="KW-0472">Membrane</keyword>
<evidence type="ECO:0000313" key="2">
    <source>
        <dbReference type="EMBL" id="KPH63770.1"/>
    </source>
</evidence>
<reference evidence="2 3" key="1">
    <citation type="submission" date="2015-08" db="EMBL/GenBank/DDBJ databases">
        <title>Draft Genome Sequence of Pseudoalteromonas porphyrae UCD-SED14.</title>
        <authorList>
            <person name="Coil D.A."/>
            <person name="Jospin G."/>
            <person name="Lee R.D."/>
            <person name="Eisen J.A."/>
        </authorList>
    </citation>
    <scope>NUCLEOTIDE SEQUENCE [LARGE SCALE GENOMIC DNA]</scope>
    <source>
        <strain evidence="2 3">UCD-SED14</strain>
    </source>
</reference>
<dbReference type="AlphaFoldDB" id="A0A0N1EMS9"/>
<proteinExistence type="predicted"/>
<keyword evidence="1" id="KW-0812">Transmembrane</keyword>
<feature type="transmembrane region" description="Helical" evidence="1">
    <location>
        <begin position="39"/>
        <end position="64"/>
    </location>
</feature>
<name>A0A0N1EMS9_9GAMM</name>
<keyword evidence="3" id="KW-1185">Reference proteome</keyword>
<evidence type="ECO:0000256" key="1">
    <source>
        <dbReference type="SAM" id="Phobius"/>
    </source>
</evidence>
<keyword evidence="1" id="KW-1133">Transmembrane helix</keyword>
<organism evidence="2 3">
    <name type="scientific">Pseudoalteromonas porphyrae</name>
    <dbReference type="NCBI Taxonomy" id="187330"/>
    <lineage>
        <taxon>Bacteria</taxon>
        <taxon>Pseudomonadati</taxon>
        <taxon>Pseudomonadota</taxon>
        <taxon>Gammaproteobacteria</taxon>
        <taxon>Alteromonadales</taxon>
        <taxon>Pseudoalteromonadaceae</taxon>
        <taxon>Pseudoalteromonas</taxon>
    </lineage>
</organism>
<gene>
    <name evidence="2" type="ORF">ADS77_07570</name>
</gene>
<comment type="caution">
    <text evidence="2">The sequence shown here is derived from an EMBL/GenBank/DDBJ whole genome shotgun (WGS) entry which is preliminary data.</text>
</comment>
<evidence type="ECO:0000313" key="3">
    <source>
        <dbReference type="Proteomes" id="UP000037848"/>
    </source>
</evidence>
<dbReference type="EMBL" id="LHPH01000007">
    <property type="protein sequence ID" value="KPH63770.1"/>
    <property type="molecule type" value="Genomic_DNA"/>
</dbReference>